<reference evidence="8 9" key="1">
    <citation type="submission" date="2018-03" db="EMBL/GenBank/DDBJ databases">
        <title>Genomic Encyclopedia of Archaeal and Bacterial Type Strains, Phase II (KMG-II): from individual species to whole genera.</title>
        <authorList>
            <person name="Goeker M."/>
        </authorList>
    </citation>
    <scope>NUCLEOTIDE SEQUENCE [LARGE SCALE GENOMIC DNA]</scope>
    <source>
        <strain evidence="8 9">ATCC BAA-1496</strain>
    </source>
</reference>
<organism evidence="8 9">
    <name type="scientific">Knoellia remsis</name>
    <dbReference type="NCBI Taxonomy" id="407159"/>
    <lineage>
        <taxon>Bacteria</taxon>
        <taxon>Bacillati</taxon>
        <taxon>Actinomycetota</taxon>
        <taxon>Actinomycetes</taxon>
        <taxon>Micrococcales</taxon>
        <taxon>Intrasporangiaceae</taxon>
        <taxon>Knoellia</taxon>
    </lineage>
</organism>
<dbReference type="EMBL" id="PVTI01000008">
    <property type="protein sequence ID" value="PRY60072.1"/>
    <property type="molecule type" value="Genomic_DNA"/>
</dbReference>
<dbReference type="Pfam" id="PF00005">
    <property type="entry name" value="ABC_tran"/>
    <property type="match status" value="1"/>
</dbReference>
<dbReference type="SUPFAM" id="SSF52540">
    <property type="entry name" value="P-loop containing nucleoside triphosphate hydrolases"/>
    <property type="match status" value="1"/>
</dbReference>
<dbReference type="Gene3D" id="2.40.50.100">
    <property type="match status" value="1"/>
</dbReference>
<dbReference type="PANTHER" id="PTHR42781:SF4">
    <property type="entry name" value="SPERMIDINE_PUTRESCINE IMPORT ATP-BINDING PROTEIN POTA"/>
    <property type="match status" value="1"/>
</dbReference>
<dbReference type="Gene3D" id="3.40.50.300">
    <property type="entry name" value="P-loop containing nucleotide triphosphate hydrolases"/>
    <property type="match status" value="1"/>
</dbReference>
<keyword evidence="3" id="KW-0547">Nucleotide-binding</keyword>
<dbReference type="SUPFAM" id="SSF50331">
    <property type="entry name" value="MOP-like"/>
    <property type="match status" value="1"/>
</dbReference>
<evidence type="ECO:0000313" key="9">
    <source>
        <dbReference type="Proteomes" id="UP000237822"/>
    </source>
</evidence>
<dbReference type="GO" id="GO:0015689">
    <property type="term" value="P:molybdate ion transport"/>
    <property type="evidence" value="ECO:0007669"/>
    <property type="project" value="InterPro"/>
</dbReference>
<name>A0A2T0UQ63_9MICO</name>
<dbReference type="InterPro" id="IPR027417">
    <property type="entry name" value="P-loop_NTPase"/>
</dbReference>
<evidence type="ECO:0000256" key="3">
    <source>
        <dbReference type="ARBA" id="ARBA00022741"/>
    </source>
</evidence>
<dbReference type="PANTHER" id="PTHR42781">
    <property type="entry name" value="SPERMIDINE/PUTRESCINE IMPORT ATP-BINDING PROTEIN POTA"/>
    <property type="match status" value="1"/>
</dbReference>
<evidence type="ECO:0000256" key="1">
    <source>
        <dbReference type="ARBA" id="ARBA00022448"/>
    </source>
</evidence>
<dbReference type="OrthoDB" id="9112331at2"/>
<dbReference type="InterPro" id="IPR004606">
    <property type="entry name" value="Mop_domain"/>
</dbReference>
<proteinExistence type="predicted"/>
<keyword evidence="9" id="KW-1185">Reference proteome</keyword>
<evidence type="ECO:0000259" key="6">
    <source>
        <dbReference type="PROSITE" id="PS50893"/>
    </source>
</evidence>
<dbReference type="InterPro" id="IPR003439">
    <property type="entry name" value="ABC_transporter-like_ATP-bd"/>
</dbReference>
<keyword evidence="1" id="KW-0813">Transport</keyword>
<evidence type="ECO:0000313" key="8">
    <source>
        <dbReference type="EMBL" id="PRY60072.1"/>
    </source>
</evidence>
<dbReference type="AlphaFoldDB" id="A0A2T0UQ63"/>
<dbReference type="Proteomes" id="UP000237822">
    <property type="component" value="Unassembled WGS sequence"/>
</dbReference>
<dbReference type="RefSeq" id="WP_106297114.1">
    <property type="nucleotide sequence ID" value="NZ_PVTI01000008.1"/>
</dbReference>
<dbReference type="InterPro" id="IPR050093">
    <property type="entry name" value="ABC_SmlMolc_Importer"/>
</dbReference>
<dbReference type="InterPro" id="IPR017871">
    <property type="entry name" value="ABC_transporter-like_CS"/>
</dbReference>
<evidence type="ECO:0000256" key="2">
    <source>
        <dbReference type="ARBA" id="ARBA00022505"/>
    </source>
</evidence>
<dbReference type="PROSITE" id="PS51866">
    <property type="entry name" value="MOP"/>
    <property type="match status" value="1"/>
</dbReference>
<evidence type="ECO:0000259" key="7">
    <source>
        <dbReference type="PROSITE" id="PS51866"/>
    </source>
</evidence>
<evidence type="ECO:0000256" key="4">
    <source>
        <dbReference type="ARBA" id="ARBA00022840"/>
    </source>
</evidence>
<evidence type="ECO:0000256" key="5">
    <source>
        <dbReference type="PROSITE-ProRule" id="PRU01213"/>
    </source>
</evidence>
<dbReference type="SMART" id="SM00382">
    <property type="entry name" value="AAA"/>
    <property type="match status" value="1"/>
</dbReference>
<keyword evidence="4 8" id="KW-0067">ATP-binding</keyword>
<keyword evidence="2 5" id="KW-0500">Molybdenum</keyword>
<dbReference type="Pfam" id="PF03459">
    <property type="entry name" value="TOBE"/>
    <property type="match status" value="1"/>
</dbReference>
<accession>A0A2T0UQ63</accession>
<dbReference type="PROSITE" id="PS50893">
    <property type="entry name" value="ABC_TRANSPORTER_2"/>
    <property type="match status" value="1"/>
</dbReference>
<dbReference type="PROSITE" id="PS00211">
    <property type="entry name" value="ABC_TRANSPORTER_1"/>
    <property type="match status" value="1"/>
</dbReference>
<comment type="caution">
    <text evidence="8">The sequence shown here is derived from an EMBL/GenBank/DDBJ whole genome shotgun (WGS) entry which is preliminary data.</text>
</comment>
<dbReference type="GO" id="GO:0016887">
    <property type="term" value="F:ATP hydrolysis activity"/>
    <property type="evidence" value="ECO:0007669"/>
    <property type="project" value="InterPro"/>
</dbReference>
<protein>
    <submittedName>
        <fullName evidence="8">Molybdate transport system ATP-binding protein</fullName>
    </submittedName>
</protein>
<feature type="domain" description="ABC transporter" evidence="6">
    <location>
        <begin position="7"/>
        <end position="229"/>
    </location>
</feature>
<gene>
    <name evidence="8" type="ORF">BCF74_10816</name>
</gene>
<dbReference type="InterPro" id="IPR005116">
    <property type="entry name" value="Transp-assoc_OB_typ1"/>
</dbReference>
<dbReference type="InterPro" id="IPR003593">
    <property type="entry name" value="AAA+_ATPase"/>
</dbReference>
<feature type="domain" description="Mop" evidence="7">
    <location>
        <begin position="288"/>
        <end position="349"/>
    </location>
</feature>
<dbReference type="InterPro" id="IPR008995">
    <property type="entry name" value="Mo/tungstate-bd_C_term_dom"/>
</dbReference>
<dbReference type="GO" id="GO:0005524">
    <property type="term" value="F:ATP binding"/>
    <property type="evidence" value="ECO:0007669"/>
    <property type="project" value="UniProtKB-KW"/>
</dbReference>
<sequence length="354" mass="37191">MTLDATVRLDDRAVDVSLSVADGETLALLGPNGAGKSSVLAALAGLVRPDAGHVTLDGRVLAGDTWVPAHDRDIALLAQDARLFPHLSVLDNVAFGPRARGAGRRGARATGERWLAEVGITAYAHRRPHELSGGQQQRVAVARALATEPRVLLVDEPLSALDVEAAPDVRDLLRRVLADRTAVVVTHDVVDAALLADRVAVMEHGRVVDEGPAARVLGRPRSDFGARFAGLNLVRGVAESGALRMPDGRLLHGLAEEREDPPVPIHDGARLTAVVAPTAVGVHLTHPHGSPRNALTATVTDLEPHGHLVRVRTDTLTADITPGAAAELGLRRGSAVVLSVKATEVHLHVTGTDL</sequence>